<dbReference type="Proteomes" id="UP001168877">
    <property type="component" value="Unassembled WGS sequence"/>
</dbReference>
<accession>A0AA39VZA5</accession>
<organism evidence="1 2">
    <name type="scientific">Acer saccharum</name>
    <name type="common">Sugar maple</name>
    <dbReference type="NCBI Taxonomy" id="4024"/>
    <lineage>
        <taxon>Eukaryota</taxon>
        <taxon>Viridiplantae</taxon>
        <taxon>Streptophyta</taxon>
        <taxon>Embryophyta</taxon>
        <taxon>Tracheophyta</taxon>
        <taxon>Spermatophyta</taxon>
        <taxon>Magnoliopsida</taxon>
        <taxon>eudicotyledons</taxon>
        <taxon>Gunneridae</taxon>
        <taxon>Pentapetalae</taxon>
        <taxon>rosids</taxon>
        <taxon>malvids</taxon>
        <taxon>Sapindales</taxon>
        <taxon>Sapindaceae</taxon>
        <taxon>Hippocastanoideae</taxon>
        <taxon>Acereae</taxon>
        <taxon>Acer</taxon>
    </lineage>
</organism>
<dbReference type="AlphaFoldDB" id="A0AA39VZA5"/>
<protein>
    <submittedName>
        <fullName evidence="1">Uncharacterized protein</fullName>
    </submittedName>
</protein>
<evidence type="ECO:0000313" key="2">
    <source>
        <dbReference type="Proteomes" id="UP001168877"/>
    </source>
</evidence>
<dbReference type="EMBL" id="JAUESC010000002">
    <property type="protein sequence ID" value="KAK0603954.1"/>
    <property type="molecule type" value="Genomic_DNA"/>
</dbReference>
<name>A0AA39VZA5_ACESA</name>
<reference evidence="1" key="2">
    <citation type="submission" date="2023-06" db="EMBL/GenBank/DDBJ databases">
        <authorList>
            <person name="Swenson N.G."/>
            <person name="Wegrzyn J.L."/>
            <person name="Mcevoy S.L."/>
        </authorList>
    </citation>
    <scope>NUCLEOTIDE SEQUENCE</scope>
    <source>
        <strain evidence="1">NS2018</strain>
        <tissue evidence="1">Leaf</tissue>
    </source>
</reference>
<gene>
    <name evidence="1" type="ORF">LWI29_010557</name>
</gene>
<sequence length="180" mass="20459">MTILRCEAAGRWTDGLIGRRRCDGVSEQPHPHTDISRLKLNTFACRSSSICHLPPVIVDQSSLVRLLLAKSTLVVFNLFVSSFGPSISEFCSESLHFSSATRLETQHWYTERDNERRMEDVVQVEDEVGLFGWIDSINFFPYLYIYFLQDSQRTAFQITSPLSPSSLGDPSLKLSTHLEL</sequence>
<reference evidence="1" key="1">
    <citation type="journal article" date="2022" name="Plant J.">
        <title>Strategies of tolerance reflected in two North American maple genomes.</title>
        <authorList>
            <person name="McEvoy S.L."/>
            <person name="Sezen U.U."/>
            <person name="Trouern-Trend A."/>
            <person name="McMahon S.M."/>
            <person name="Schaberg P.G."/>
            <person name="Yang J."/>
            <person name="Wegrzyn J.L."/>
            <person name="Swenson N.G."/>
        </authorList>
    </citation>
    <scope>NUCLEOTIDE SEQUENCE</scope>
    <source>
        <strain evidence="1">NS2018</strain>
    </source>
</reference>
<comment type="caution">
    <text evidence="1">The sequence shown here is derived from an EMBL/GenBank/DDBJ whole genome shotgun (WGS) entry which is preliminary data.</text>
</comment>
<evidence type="ECO:0000313" key="1">
    <source>
        <dbReference type="EMBL" id="KAK0603954.1"/>
    </source>
</evidence>
<proteinExistence type="predicted"/>
<keyword evidence="2" id="KW-1185">Reference proteome</keyword>